<feature type="region of interest" description="Disordered" evidence="1">
    <location>
        <begin position="42"/>
        <end position="61"/>
    </location>
</feature>
<protein>
    <submittedName>
        <fullName evidence="2">Uncharacterized protein</fullName>
    </submittedName>
</protein>
<gene>
    <name evidence="2" type="ORF">SCF082_LOCUS10409</name>
</gene>
<dbReference type="InterPro" id="IPR001202">
    <property type="entry name" value="WW_dom"/>
</dbReference>
<keyword evidence="3" id="KW-1185">Reference proteome</keyword>
<evidence type="ECO:0000313" key="2">
    <source>
        <dbReference type="EMBL" id="CAK9009769.1"/>
    </source>
</evidence>
<dbReference type="Gene3D" id="2.20.70.10">
    <property type="match status" value="1"/>
</dbReference>
<evidence type="ECO:0000313" key="3">
    <source>
        <dbReference type="Proteomes" id="UP001642464"/>
    </source>
</evidence>
<reference evidence="2 3" key="1">
    <citation type="submission" date="2024-02" db="EMBL/GenBank/DDBJ databases">
        <authorList>
            <person name="Chen Y."/>
            <person name="Shah S."/>
            <person name="Dougan E. K."/>
            <person name="Thang M."/>
            <person name="Chan C."/>
        </authorList>
    </citation>
    <scope>NUCLEOTIDE SEQUENCE [LARGE SCALE GENOMIC DNA]</scope>
</reference>
<dbReference type="EMBL" id="CAXAMM010006080">
    <property type="protein sequence ID" value="CAK9009769.1"/>
    <property type="molecule type" value="Genomic_DNA"/>
</dbReference>
<evidence type="ECO:0000256" key="1">
    <source>
        <dbReference type="SAM" id="MobiDB-lite"/>
    </source>
</evidence>
<dbReference type="CDD" id="cd00201">
    <property type="entry name" value="WW"/>
    <property type="match status" value="1"/>
</dbReference>
<sequence length="378" mass="42152">MENEEELPAWAGEKGGVPIFESACNLTIMALRRGMALRRRRAAAAAKAPQEAKAKRPRGRPYKFHQDEWASASISGREWRGVLLVCSDLHAMEVLLHFGKPELHQRRTPQALLAVPNVLARPQALRTAVEEAIDPGLWNLARKLVPDADLRGELLRSALESLGCDLWSLEHHCCLAALHMPYGIQDVEAAESADEKYLRGKLCTQLELCATAYGPKSDPLKLLEAQCRLKVEPKLTSPEAQLAIRRKLGVGIPLQCKDAFSATVQVLVFTEDVHLHKDGNLLCFTERPVPAPDQEPRGPVQEQVQAPVQAKQEVREGEGWFCFTSRTTGRVYYWNEITNASTVEAPWSDLPDGWTCEVDQTGRVHFHHPVHGHRTCAP</sequence>
<proteinExistence type="predicted"/>
<dbReference type="Proteomes" id="UP001642464">
    <property type="component" value="Unassembled WGS sequence"/>
</dbReference>
<organism evidence="2 3">
    <name type="scientific">Durusdinium trenchii</name>
    <dbReference type="NCBI Taxonomy" id="1381693"/>
    <lineage>
        <taxon>Eukaryota</taxon>
        <taxon>Sar</taxon>
        <taxon>Alveolata</taxon>
        <taxon>Dinophyceae</taxon>
        <taxon>Suessiales</taxon>
        <taxon>Symbiodiniaceae</taxon>
        <taxon>Durusdinium</taxon>
    </lineage>
</organism>
<accession>A0ABP0J5Z4</accession>
<name>A0ABP0J5Z4_9DINO</name>
<comment type="caution">
    <text evidence="2">The sequence shown here is derived from an EMBL/GenBank/DDBJ whole genome shotgun (WGS) entry which is preliminary data.</text>
</comment>